<dbReference type="Gene3D" id="3.90.870.20">
    <property type="entry name" value="Carbamoyltransferase, C-terminal domain"/>
    <property type="match status" value="1"/>
</dbReference>
<dbReference type="RefSeq" id="WP_379528284.1">
    <property type="nucleotide sequence ID" value="NZ_JBHSBI010000005.1"/>
</dbReference>
<feature type="domain" description="Carbamoyltransferase" evidence="2">
    <location>
        <begin position="16"/>
        <end position="369"/>
    </location>
</feature>
<organism evidence="4 5">
    <name type="scientific">Nonomuraea purpurea</name>
    <dbReference type="NCBI Taxonomy" id="1849276"/>
    <lineage>
        <taxon>Bacteria</taxon>
        <taxon>Bacillati</taxon>
        <taxon>Actinomycetota</taxon>
        <taxon>Actinomycetes</taxon>
        <taxon>Streptosporangiales</taxon>
        <taxon>Streptosporangiaceae</taxon>
        <taxon>Nonomuraea</taxon>
    </lineage>
</organism>
<evidence type="ECO:0000256" key="1">
    <source>
        <dbReference type="ARBA" id="ARBA00006129"/>
    </source>
</evidence>
<comment type="caution">
    <text evidence="4">The sequence shown here is derived from an EMBL/GenBank/DDBJ whole genome shotgun (WGS) entry which is preliminary data.</text>
</comment>
<dbReference type="Pfam" id="PF16861">
    <property type="entry name" value="Carbam_trans_C"/>
    <property type="match status" value="1"/>
</dbReference>
<evidence type="ECO:0000313" key="4">
    <source>
        <dbReference type="EMBL" id="MFC4008210.1"/>
    </source>
</evidence>
<dbReference type="PANTHER" id="PTHR34847">
    <property type="entry name" value="NODULATION PROTEIN U"/>
    <property type="match status" value="1"/>
</dbReference>
<keyword evidence="5" id="KW-1185">Reference proteome</keyword>
<name>A0ABV8G2I7_9ACTN</name>
<accession>A0ABV8G2I7</accession>
<protein>
    <submittedName>
        <fullName evidence="4">Carbamoyltransferase N-terminal domain-containing protein</fullName>
    </submittedName>
</protein>
<comment type="similarity">
    <text evidence="1">Belongs to the NodU/CmcH family.</text>
</comment>
<dbReference type="Gene3D" id="3.30.420.40">
    <property type="match status" value="1"/>
</dbReference>
<dbReference type="InterPro" id="IPR003696">
    <property type="entry name" value="Carbtransf_dom"/>
</dbReference>
<evidence type="ECO:0000313" key="5">
    <source>
        <dbReference type="Proteomes" id="UP001595851"/>
    </source>
</evidence>
<dbReference type="Pfam" id="PF02543">
    <property type="entry name" value="Carbam_trans_N"/>
    <property type="match status" value="1"/>
</dbReference>
<dbReference type="InterPro" id="IPR051338">
    <property type="entry name" value="NodU/CmcH_Carbamoyltrnsfr"/>
</dbReference>
<evidence type="ECO:0000259" key="3">
    <source>
        <dbReference type="Pfam" id="PF16861"/>
    </source>
</evidence>
<dbReference type="InterPro" id="IPR031730">
    <property type="entry name" value="Carbam_trans_C"/>
</dbReference>
<sequence>MLALTLGKGNPMIVGGLKLTHSGGLALVEDGRLIFNLEVQKQDNSPRYSPVSDLEVIPRMLAEFGYEVSDVDHWAIDGWDGPTNHVLTLLDHSNPINVTVAPYRETDTVPSLVEPGYVGQIPLGGQTVTYSSFVHMSSHFGAAYCSSPFARDNEESFVMVWDGGCFPRLYYVTREGQVENGGEVFPLIGHSYAMAAQHFGPWRRASGDQSKVVDDLSVAGKMMAYIAMGTPKDEIQEIIRGTFLRHFEADTPSVADYRRQVIGCGSNGEPSHRYVHAYLTEIRDQVERIGASEDDVLASMHQFVEEFLVERLTAKIRAWKGEGPWNLAFAGGCALNIKWNSALRAHPMFKCVWVPPFPDDSGSAIGTACTQFAHVKGLSGIEWEARLGPELRRSPHVPVGWSASPCRPEELARILHQTGKPAVLLRGRAELGPRALGGRSIIAPAVDPAMKDLLNRAKKREPYRPVAPICLVEHAPEIFDPGTPDPYMLFDHLVRPEWVDRVPAIMHLDGTARLQTVSRADDPVLATILREYHKWSGIPVLCNTSANFNGYGFFPDAASAMEWGQIDLVWSEGVLYRKIGGPQD</sequence>
<proteinExistence type="inferred from homology"/>
<feature type="domain" description="Carbamoyltransferase C-terminal" evidence="3">
    <location>
        <begin position="419"/>
        <end position="575"/>
    </location>
</feature>
<dbReference type="EMBL" id="JBHSBI010000005">
    <property type="protein sequence ID" value="MFC4008210.1"/>
    <property type="molecule type" value="Genomic_DNA"/>
</dbReference>
<reference evidence="5" key="1">
    <citation type="journal article" date="2019" name="Int. J. Syst. Evol. Microbiol.">
        <title>The Global Catalogue of Microorganisms (GCM) 10K type strain sequencing project: providing services to taxonomists for standard genome sequencing and annotation.</title>
        <authorList>
            <consortium name="The Broad Institute Genomics Platform"/>
            <consortium name="The Broad Institute Genome Sequencing Center for Infectious Disease"/>
            <person name="Wu L."/>
            <person name="Ma J."/>
        </authorList>
    </citation>
    <scope>NUCLEOTIDE SEQUENCE [LARGE SCALE GENOMIC DNA]</scope>
    <source>
        <strain evidence="5">TBRC 1276</strain>
    </source>
</reference>
<gene>
    <name evidence="4" type="ORF">ACFOY2_13340</name>
</gene>
<dbReference type="InterPro" id="IPR038152">
    <property type="entry name" value="Carbam_trans_C_sf"/>
</dbReference>
<dbReference type="Proteomes" id="UP001595851">
    <property type="component" value="Unassembled WGS sequence"/>
</dbReference>
<evidence type="ECO:0000259" key="2">
    <source>
        <dbReference type="Pfam" id="PF02543"/>
    </source>
</evidence>
<dbReference type="PANTHER" id="PTHR34847:SF1">
    <property type="entry name" value="NODULATION PROTEIN U"/>
    <property type="match status" value="1"/>
</dbReference>